<protein>
    <submittedName>
        <fullName evidence="2">Uncharacterized protein</fullName>
    </submittedName>
</protein>
<comment type="caution">
    <text evidence="2">The sequence shown here is derived from an EMBL/GenBank/DDBJ whole genome shotgun (WGS) entry which is preliminary data.</text>
</comment>
<dbReference type="EMBL" id="MHST01000011">
    <property type="protein sequence ID" value="OHA49344.1"/>
    <property type="molecule type" value="Genomic_DNA"/>
</dbReference>
<evidence type="ECO:0000256" key="1">
    <source>
        <dbReference type="SAM" id="Phobius"/>
    </source>
</evidence>
<gene>
    <name evidence="2" type="ORF">A2682_01525</name>
</gene>
<evidence type="ECO:0000313" key="2">
    <source>
        <dbReference type="EMBL" id="OHA49344.1"/>
    </source>
</evidence>
<dbReference type="AlphaFoldDB" id="A0A1G2PLY7"/>
<keyword evidence="1" id="KW-1133">Transmembrane helix</keyword>
<evidence type="ECO:0000313" key="3">
    <source>
        <dbReference type="Proteomes" id="UP000178690"/>
    </source>
</evidence>
<feature type="transmembrane region" description="Helical" evidence="1">
    <location>
        <begin position="130"/>
        <end position="148"/>
    </location>
</feature>
<name>A0A1G2PLY7_TERXR</name>
<keyword evidence="1" id="KW-0812">Transmembrane</keyword>
<sequence>MRVPKARIVSLCIIAVIAAGVLAIAINFTPDAAAFHFLRWWGGSGVIADTISAPRCVGGASPWQFEEELGVPQLGGFSPSGFQFFGWLFFAAMGFAAVLALLMIVVGGVQYMVAAGNTSGQGAAKKRISDALLGLVLALASVLILYTINPDLTRIGAPTLDDADIEGGIRGECLDLDFSDIRENDPLVEACYQSSDEGRDRDALASCMCSSAGYFTLTDDDPTTASCVYACLNAAQIPTATNPSPPKVCETECAGVWEDIVDGGSVDSDDARAPACLQCASQYIINSSDGPGGSHWDYCQCSSVDAGGNPTGDAIVPSSSQCEVCTGEADCQNLAP</sequence>
<keyword evidence="1" id="KW-0472">Membrane</keyword>
<reference evidence="2 3" key="1">
    <citation type="journal article" date="2016" name="Nat. Commun.">
        <title>Thousands of microbial genomes shed light on interconnected biogeochemical processes in an aquifer system.</title>
        <authorList>
            <person name="Anantharaman K."/>
            <person name="Brown C.T."/>
            <person name="Hug L.A."/>
            <person name="Sharon I."/>
            <person name="Castelle C.J."/>
            <person name="Probst A.J."/>
            <person name="Thomas B.C."/>
            <person name="Singh A."/>
            <person name="Wilkins M.J."/>
            <person name="Karaoz U."/>
            <person name="Brodie E.L."/>
            <person name="Williams K.H."/>
            <person name="Hubbard S.S."/>
            <person name="Banfield J.F."/>
        </authorList>
    </citation>
    <scope>NUCLEOTIDE SEQUENCE [LARGE SCALE GENOMIC DNA]</scope>
    <source>
        <strain evidence="3">RIFCSPHIGHO2_01_FULL_58_15</strain>
    </source>
</reference>
<accession>A0A1G2PLY7</accession>
<dbReference type="Proteomes" id="UP000178690">
    <property type="component" value="Unassembled WGS sequence"/>
</dbReference>
<proteinExistence type="predicted"/>
<organism evidence="2 3">
    <name type="scientific">Terrybacteria sp. (strain RIFCSPHIGHO2_01_FULL_58_15)</name>
    <dbReference type="NCBI Taxonomy" id="1802363"/>
    <lineage>
        <taxon>Bacteria</taxon>
        <taxon>Candidatus Terryibacteriota</taxon>
    </lineage>
</organism>
<dbReference type="STRING" id="1802363.A2682_01525"/>
<feature type="transmembrane region" description="Helical" evidence="1">
    <location>
        <begin position="84"/>
        <end position="109"/>
    </location>
</feature>